<dbReference type="RefSeq" id="WP_105482429.1">
    <property type="nucleotide sequence ID" value="NZ_NIGF01000002.1"/>
</dbReference>
<dbReference type="EMBL" id="NIGF01000002">
    <property type="protein sequence ID" value="PQV65113.1"/>
    <property type="molecule type" value="Genomic_DNA"/>
</dbReference>
<feature type="transmembrane region" description="Helical" evidence="2">
    <location>
        <begin position="204"/>
        <end position="223"/>
    </location>
</feature>
<dbReference type="Proteomes" id="UP000237684">
    <property type="component" value="Unassembled WGS sequence"/>
</dbReference>
<keyword evidence="2" id="KW-1133">Transmembrane helix</keyword>
<dbReference type="InterPro" id="IPR005625">
    <property type="entry name" value="PepSY-ass_TM"/>
</dbReference>
<evidence type="ECO:0000256" key="1">
    <source>
        <dbReference type="SAM" id="MobiDB-lite"/>
    </source>
</evidence>
<name>A0A2S8SWE0_9BACT</name>
<feature type="transmembrane region" description="Helical" evidence="2">
    <location>
        <begin position="365"/>
        <end position="386"/>
    </location>
</feature>
<dbReference type="Pfam" id="PF03929">
    <property type="entry name" value="PepSY_TM"/>
    <property type="match status" value="1"/>
</dbReference>
<protein>
    <submittedName>
        <fullName evidence="3">Putative iron-regulated membrane protein</fullName>
    </submittedName>
</protein>
<sequence>MNTRILFSHRARRVFIWIHLWLGLLLGAWFSLLGVTGSVLAWRTELGAWELSRKYPVQKPADGARMVSLSEATSALKKSFPDLDVSEISAISLPGARSSFYGFTVGRNRRTARQILLNPYSAQVLGTVAPRSGNVATIQQIHQRLIAGARGYALNGFLTVLAVPLLLSGLWLWWPSNIKQFKARVSVKREAPLHRKIYDLHNVLGVYLYLTLFVTTVTGALLVKSHMARDGLAKTWQEIKAGDAPPARESRRARGRNQPEQTQSRARGELKITPQGTLLSNDALLDLARRAVPQYEITRIQPAPSPDAAFVGSYSLPVGFATSQSISLNPYSGAVLKARETETANANQVVRGLHLGDFGGAFIKIIYTLTGIMPLGLFVSGLWLWARKKLRTKTKTPREIAVAAESNLTKNEAI</sequence>
<gene>
    <name evidence="3" type="ORF">B1R32_102120</name>
</gene>
<dbReference type="OrthoDB" id="111691at2"/>
<dbReference type="PANTHER" id="PTHR34219">
    <property type="entry name" value="IRON-REGULATED INNER MEMBRANE PROTEIN-RELATED"/>
    <property type="match status" value="1"/>
</dbReference>
<dbReference type="InParanoid" id="A0A2S8SWE0"/>
<evidence type="ECO:0000256" key="2">
    <source>
        <dbReference type="SAM" id="Phobius"/>
    </source>
</evidence>
<proteinExistence type="predicted"/>
<feature type="region of interest" description="Disordered" evidence="1">
    <location>
        <begin position="240"/>
        <end position="271"/>
    </location>
</feature>
<organism evidence="3 4">
    <name type="scientific">Abditibacterium utsteinense</name>
    <dbReference type="NCBI Taxonomy" id="1960156"/>
    <lineage>
        <taxon>Bacteria</taxon>
        <taxon>Pseudomonadati</taxon>
        <taxon>Abditibacteriota</taxon>
        <taxon>Abditibacteriia</taxon>
        <taxon>Abditibacteriales</taxon>
        <taxon>Abditibacteriaceae</taxon>
        <taxon>Abditibacterium</taxon>
    </lineage>
</organism>
<evidence type="ECO:0000313" key="4">
    <source>
        <dbReference type="Proteomes" id="UP000237684"/>
    </source>
</evidence>
<reference evidence="3 4" key="1">
    <citation type="journal article" date="2018" name="Syst. Appl. Microbiol.">
        <title>Abditibacterium utsteinense sp. nov., the first cultivated member of candidate phylum FBP, isolated from ice-free Antarctic soil samples.</title>
        <authorList>
            <person name="Tahon G."/>
            <person name="Tytgat B."/>
            <person name="Lebbe L."/>
            <person name="Carlier A."/>
            <person name="Willems A."/>
        </authorList>
    </citation>
    <scope>NUCLEOTIDE SEQUENCE [LARGE SCALE GENOMIC DNA]</scope>
    <source>
        <strain evidence="3 4">LMG 29911</strain>
    </source>
</reference>
<keyword evidence="4" id="KW-1185">Reference proteome</keyword>
<dbReference type="AlphaFoldDB" id="A0A2S8SWE0"/>
<feature type="transmembrane region" description="Helical" evidence="2">
    <location>
        <begin position="152"/>
        <end position="174"/>
    </location>
</feature>
<evidence type="ECO:0000313" key="3">
    <source>
        <dbReference type="EMBL" id="PQV65113.1"/>
    </source>
</evidence>
<keyword evidence="2" id="KW-0812">Transmembrane</keyword>
<comment type="caution">
    <text evidence="3">The sequence shown here is derived from an EMBL/GenBank/DDBJ whole genome shotgun (WGS) entry which is preliminary data.</text>
</comment>
<accession>A0A2S8SWE0</accession>
<keyword evidence="2" id="KW-0472">Membrane</keyword>